<evidence type="ECO:0000256" key="2">
    <source>
        <dbReference type="SAM" id="MobiDB-lite"/>
    </source>
</evidence>
<feature type="compositionally biased region" description="Low complexity" evidence="2">
    <location>
        <begin position="395"/>
        <end position="405"/>
    </location>
</feature>
<keyword evidence="3" id="KW-0812">Transmembrane</keyword>
<keyword evidence="3" id="KW-1133">Transmembrane helix</keyword>
<feature type="region of interest" description="Disordered" evidence="2">
    <location>
        <begin position="1"/>
        <end position="36"/>
    </location>
</feature>
<gene>
    <name evidence="4" type="ORF">TTAC_LOCUS46</name>
</gene>
<dbReference type="Proteomes" id="UP000274429">
    <property type="component" value="Unassembled WGS sequence"/>
</dbReference>
<feature type="region of interest" description="Disordered" evidence="2">
    <location>
        <begin position="851"/>
        <end position="879"/>
    </location>
</feature>
<dbReference type="EMBL" id="UYWX01000003">
    <property type="protein sequence ID" value="VDM15715.1"/>
    <property type="molecule type" value="Genomic_DNA"/>
</dbReference>
<feature type="compositionally biased region" description="Basic and acidic residues" evidence="2">
    <location>
        <begin position="26"/>
        <end position="36"/>
    </location>
</feature>
<feature type="region of interest" description="Disordered" evidence="2">
    <location>
        <begin position="377"/>
        <end position="407"/>
    </location>
</feature>
<feature type="compositionally biased region" description="Pro residues" evidence="2">
    <location>
        <begin position="1884"/>
        <end position="1894"/>
    </location>
</feature>
<feature type="compositionally biased region" description="Polar residues" evidence="2">
    <location>
        <begin position="859"/>
        <end position="870"/>
    </location>
</feature>
<accession>A0A0R3WHM1</accession>
<feature type="compositionally biased region" description="Polar residues" evidence="2">
    <location>
        <begin position="794"/>
        <end position="819"/>
    </location>
</feature>
<feature type="compositionally biased region" description="Basic and acidic residues" evidence="2">
    <location>
        <begin position="1792"/>
        <end position="1808"/>
    </location>
</feature>
<sequence length="2168" mass="239605">MLHLQDHRKNLQELVRKQKRARATARKLEEERERERNQRIAENLAATAEAAKLAAKRSLRFKRGKLSTSSLKAGLAFTFIFLLYMSLQSRYGENLRNATDVETDEVPPECVLQASRLLAEEENVALKKPRCPATLIVPTTYHSSSLIAKSLYFFRSKAVFANLGFLLKEDNALARNSVASASATQSTHGKIHENKDHRNVGSCLFLTSTFPSGQLYKSFSDDSNPNAPYAGLFSGRSGAAVVSTSLPLKSRVLRPRAGRTHPKAPRTKGFGVQVNIHDPIAFPEFCGVEPMLGVWYMYMGCSRHAEVTTHWNDAECEQARLQARLCASRARRFVHLDADGDDADDDDAIEVLTSSSSSSSSSKSSCISEAQQVDNLLEPAKKPVGTTESSHWMPKTGSSSTKSGTPLRSLFDSHLKHLQERSKTVSDPLRFMEIYKQKCQEHVMHPRGDSRIEASATAVHPVQVNGTHFSYEGCASETDKTSEGASSIPSLAEESAHSRQVEVQSRQRLAPAVLGLSLTAELHRYETLSASEQHITGLEMTRQISQAQAEGLSMYHLSKNTAVSPIVFPRVSEPRTLTQTVTKRSFTTATATAAATTAFLRNSNRSEGIDFNRDSSIGNYNALRRIDPHASSMDVNDINVTPSNLEVSAALDDLVDVRSEQFKGILQQRASELHARRHEAELLLKYAAKLDREERKVAALESKAVKALTQSKGRRPTEEAYIPFQQSSHSPSPTLQTLKAFEESPPPPALPTASILLPDSSTFPCSFPVALPFAGQVSVVNSENDFPVEVLESTASLPNQPSPRSSTKLLTPPQQSSLGPPTILRGNDNGAGVGESDRRDFNQQSLSLQHQFGHRNHESQISSPQRLNQGSIISTSSSPSGLRAYSDSLSSSQFVSQIEVRLTSLQKELQRHEKLLSRIDAQKKMANKDRLVRLETTLENHRKVYLYRHSMVSFCLEIIDNIKMEIGSCHQSLCEKSQFEATPTVQMTSGASARTSPSSEPSFLGKSIRPCFRKSNNTMSLLSSCSTVEEEAVKGTCTVSVEGEEASVPSETDTLKSLRGGRALTFKSDVGEDGKLERLMGMGTVKSASPKASTLAKLGETMASETSSESSITQRLASPMEMSLIVKPDFVHSATNDVDSEGHVSSAEKLSLKMPLPSRTPSVVEKTSLSILISDDQISSATLARSESGEPDKSRSTEAKITLQMSSEALGPIRSTQMHTEMEESKASINEQAISSAASMHSNVSKCVKPIEFGSFVEVLGSEVPSQEIIPVEKSSFPMDPKPMSNSVAAAGELNEAPLEVDVGGYKGKAVSSEVASRADPKDISGEVELTTTSVEVFPPDKEPESSESNHSRTEIKEAGEDCKEEKGERSGSIETVASELSLKTPSLNSNTLSAGVQELNSAKESINQITTGSKSESASDTADVYTEDFEDEAFADDDPKQDHGCLVGTDAILEVQVSDSASSLDFIEIKTNALLDGFIDQWLNDFIGEGVITDTTGMVVNTPSRTVLLFKDAMQFFFHLRASSKPGTFEEVLNSIQYPPRFTETYAEDEDLKICERVPQSRLVNRPLFFDLIRIGMLDIFAGEDEDVKNNREPRLNSARLHMWRGRHRPESQSRWEAILAPQLEAILGMSLDPAESSGPSPSILPEPQVFDPFVLRSSLVQWTLYSKTCWIEQLLEAELRDEDSSWFNLKPFEEQVIDSAVEAITLELANDEAAAVVKRLRHEHECEEKCLKEQETGKSVGMGAAHSHGSTRWAASKPKPKSKPFSLDTFVSDLVKQMVERTVDGVIEEKQRKKSNAVEKTEESKESSTNSKADESELEVLSSTNDFFRTTLADDHLDKSDSTPDGFMEDDELSTTSTSSSLQTTTSSSPLEDSTNALVVSPPSPPPPPPGIPEDQLVGLIVNIPSRLASLFKDGMQFFWSLRTSSKLGTFEKALREATYPPRFTMDCVEREDVELCRSADEMSLLNRPLFFDFIREILQRVYEGEDEDVQLNRMPVVNSARYRLWLGPRRPNSLTLLERIVQTNLEADFGVSLKSRCGNSEEDRNRNPSPPRVVMDTNRLPRLAQWTIKRKDWLDQRLELEMRADEPTWFNYRPFEQNLLNNLTIMVMTDIFNEVYDRCAKKVAREVYYEDLHLLNGKPGSQVRKNFGMDLVRVRSPSSMSGTTT</sequence>
<dbReference type="WBParaSite" id="TTAC_0000004501-mRNA-1">
    <property type="protein sequence ID" value="TTAC_0000004501-mRNA-1"/>
    <property type="gene ID" value="TTAC_0000004501"/>
</dbReference>
<feature type="region of interest" description="Disordered" evidence="2">
    <location>
        <begin position="1837"/>
        <end position="1896"/>
    </location>
</feature>
<feature type="compositionally biased region" description="Low complexity" evidence="2">
    <location>
        <begin position="1856"/>
        <end position="1871"/>
    </location>
</feature>
<evidence type="ECO:0000313" key="6">
    <source>
        <dbReference type="WBParaSite" id="TTAC_0000004501-mRNA-1"/>
    </source>
</evidence>
<proteinExistence type="predicted"/>
<protein>
    <submittedName>
        <fullName evidence="6">Protein kinase domain-containing protein</fullName>
    </submittedName>
</protein>
<evidence type="ECO:0000256" key="3">
    <source>
        <dbReference type="SAM" id="Phobius"/>
    </source>
</evidence>
<reference evidence="4 5" key="2">
    <citation type="submission" date="2018-11" db="EMBL/GenBank/DDBJ databases">
        <authorList>
            <consortium name="Pathogen Informatics"/>
        </authorList>
    </citation>
    <scope>NUCLEOTIDE SEQUENCE [LARGE SCALE GENOMIC DNA]</scope>
</reference>
<organism evidence="6">
    <name type="scientific">Hydatigena taeniaeformis</name>
    <name type="common">Feline tapeworm</name>
    <name type="synonym">Taenia taeniaeformis</name>
    <dbReference type="NCBI Taxonomy" id="6205"/>
    <lineage>
        <taxon>Eukaryota</taxon>
        <taxon>Metazoa</taxon>
        <taxon>Spiralia</taxon>
        <taxon>Lophotrochozoa</taxon>
        <taxon>Platyhelminthes</taxon>
        <taxon>Cestoda</taxon>
        <taxon>Eucestoda</taxon>
        <taxon>Cyclophyllidea</taxon>
        <taxon>Taeniidae</taxon>
        <taxon>Hydatigera</taxon>
    </lineage>
</organism>
<feature type="region of interest" description="Disordered" evidence="2">
    <location>
        <begin position="1792"/>
        <end position="1821"/>
    </location>
</feature>
<feature type="region of interest" description="Disordered" evidence="2">
    <location>
        <begin position="794"/>
        <end position="838"/>
    </location>
</feature>
<keyword evidence="1" id="KW-0175">Coiled coil</keyword>
<reference evidence="6" key="1">
    <citation type="submission" date="2016-04" db="UniProtKB">
        <authorList>
            <consortium name="WormBaseParasite"/>
        </authorList>
    </citation>
    <scope>IDENTIFICATION</scope>
</reference>
<dbReference type="OrthoDB" id="6258421at2759"/>
<feature type="compositionally biased region" description="Basic and acidic residues" evidence="2">
    <location>
        <begin position="1339"/>
        <end position="1372"/>
    </location>
</feature>
<feature type="region of interest" description="Disordered" evidence="2">
    <location>
        <begin position="473"/>
        <end position="497"/>
    </location>
</feature>
<feature type="transmembrane region" description="Helical" evidence="3">
    <location>
        <begin position="66"/>
        <end position="87"/>
    </location>
</feature>
<feature type="coiled-coil region" evidence="1">
    <location>
        <begin position="683"/>
        <end position="710"/>
    </location>
</feature>
<keyword evidence="3" id="KW-0472">Membrane</keyword>
<dbReference type="STRING" id="6205.A0A0R3WHM1"/>
<feature type="coiled-coil region" evidence="1">
    <location>
        <begin position="895"/>
        <end position="929"/>
    </location>
</feature>
<evidence type="ECO:0000313" key="4">
    <source>
        <dbReference type="EMBL" id="VDM15715.1"/>
    </source>
</evidence>
<name>A0A0R3WHM1_HYDTA</name>
<evidence type="ECO:0000313" key="5">
    <source>
        <dbReference type="Proteomes" id="UP000274429"/>
    </source>
</evidence>
<feature type="compositionally biased region" description="Basic and acidic residues" evidence="2">
    <location>
        <begin position="1"/>
        <end position="16"/>
    </location>
</feature>
<feature type="region of interest" description="Disordered" evidence="2">
    <location>
        <begin position="1333"/>
        <end position="1374"/>
    </location>
</feature>
<feature type="region of interest" description="Disordered" evidence="2">
    <location>
        <begin position="1739"/>
        <end position="1765"/>
    </location>
</feature>
<evidence type="ECO:0000256" key="1">
    <source>
        <dbReference type="SAM" id="Coils"/>
    </source>
</evidence>
<keyword evidence="5" id="KW-1185">Reference proteome</keyword>